<dbReference type="EMBL" id="JANBPK010001379">
    <property type="protein sequence ID" value="KAJ2923252.1"/>
    <property type="molecule type" value="Genomic_DNA"/>
</dbReference>
<dbReference type="AlphaFoldDB" id="A0A9W8IV63"/>
<feature type="region of interest" description="Disordered" evidence="1">
    <location>
        <begin position="1"/>
        <end position="61"/>
    </location>
</feature>
<evidence type="ECO:0000313" key="2">
    <source>
        <dbReference type="EMBL" id="KAJ2923252.1"/>
    </source>
</evidence>
<name>A0A9W8IV63_9AGAR</name>
<feature type="compositionally biased region" description="Polar residues" evidence="1">
    <location>
        <begin position="50"/>
        <end position="61"/>
    </location>
</feature>
<evidence type="ECO:0000313" key="3">
    <source>
        <dbReference type="Proteomes" id="UP001140091"/>
    </source>
</evidence>
<accession>A0A9W8IV63</accession>
<gene>
    <name evidence="2" type="ORF">H1R20_g13842</name>
</gene>
<reference evidence="2" key="1">
    <citation type="submission" date="2022-06" db="EMBL/GenBank/DDBJ databases">
        <title>Genome Sequence of Candolleomyces eurysporus.</title>
        <authorList>
            <person name="Buettner E."/>
        </authorList>
    </citation>
    <scope>NUCLEOTIDE SEQUENCE</scope>
    <source>
        <strain evidence="2">VTCC 930004</strain>
    </source>
</reference>
<keyword evidence="3" id="KW-1185">Reference proteome</keyword>
<dbReference type="Proteomes" id="UP001140091">
    <property type="component" value="Unassembled WGS sequence"/>
</dbReference>
<proteinExistence type="predicted"/>
<organism evidence="2 3">
    <name type="scientific">Candolleomyces eurysporus</name>
    <dbReference type="NCBI Taxonomy" id="2828524"/>
    <lineage>
        <taxon>Eukaryota</taxon>
        <taxon>Fungi</taxon>
        <taxon>Dikarya</taxon>
        <taxon>Basidiomycota</taxon>
        <taxon>Agaricomycotina</taxon>
        <taxon>Agaricomycetes</taxon>
        <taxon>Agaricomycetidae</taxon>
        <taxon>Agaricales</taxon>
        <taxon>Agaricineae</taxon>
        <taxon>Psathyrellaceae</taxon>
        <taxon>Candolleomyces</taxon>
    </lineage>
</organism>
<feature type="non-terminal residue" evidence="2">
    <location>
        <position position="1"/>
    </location>
</feature>
<protein>
    <submittedName>
        <fullName evidence="2">Uncharacterized protein</fullName>
    </submittedName>
</protein>
<comment type="caution">
    <text evidence="2">The sequence shown here is derived from an EMBL/GenBank/DDBJ whole genome shotgun (WGS) entry which is preliminary data.</text>
</comment>
<sequence length="95" mass="9662">MEVELQEATQSVPAPAAGPSTFPGALETSAAPNDPAESSTQAAGNPAGGTPSSVTVPAQVPQDIQNQANSLYTLLAPLFHPLLCEAAEHRRRGGT</sequence>
<evidence type="ECO:0000256" key="1">
    <source>
        <dbReference type="SAM" id="MobiDB-lite"/>
    </source>
</evidence>